<evidence type="ECO:0000313" key="4">
    <source>
        <dbReference type="EMBL" id="MDR7354691.1"/>
    </source>
</evidence>
<dbReference type="EMBL" id="JAVDYF010000001">
    <property type="protein sequence ID" value="MDR7354691.1"/>
    <property type="molecule type" value="Genomic_DNA"/>
</dbReference>
<keyword evidence="5" id="KW-1185">Reference proteome</keyword>
<evidence type="ECO:0000259" key="3">
    <source>
        <dbReference type="Pfam" id="PF04213"/>
    </source>
</evidence>
<dbReference type="SUPFAM" id="SSF50998">
    <property type="entry name" value="Quinoprotein alcohol dehydrogenase-like"/>
    <property type="match status" value="1"/>
</dbReference>
<dbReference type="InterPro" id="IPR011047">
    <property type="entry name" value="Quinoprotein_ADH-like_sf"/>
</dbReference>
<dbReference type="InterPro" id="IPR007331">
    <property type="entry name" value="Htaa"/>
</dbReference>
<dbReference type="Pfam" id="PF04213">
    <property type="entry name" value="HtaA"/>
    <property type="match status" value="1"/>
</dbReference>
<evidence type="ECO:0000256" key="1">
    <source>
        <dbReference type="SAM" id="Phobius"/>
    </source>
</evidence>
<evidence type="ECO:0000256" key="2">
    <source>
        <dbReference type="SAM" id="SignalP"/>
    </source>
</evidence>
<keyword evidence="1" id="KW-0812">Transmembrane</keyword>
<proteinExistence type="predicted"/>
<keyword evidence="1" id="KW-0472">Membrane</keyword>
<feature type="domain" description="Htaa" evidence="3">
    <location>
        <begin position="34"/>
        <end position="209"/>
    </location>
</feature>
<evidence type="ECO:0000313" key="5">
    <source>
        <dbReference type="Proteomes" id="UP001183619"/>
    </source>
</evidence>
<feature type="transmembrane region" description="Helical" evidence="1">
    <location>
        <begin position="706"/>
        <end position="730"/>
    </location>
</feature>
<name>A0ABU2B7V1_9CORY</name>
<comment type="caution">
    <text evidence="4">The sequence shown here is derived from an EMBL/GenBank/DDBJ whole genome shotgun (WGS) entry which is preliminary data.</text>
</comment>
<accession>A0ABU2B7V1</accession>
<keyword evidence="1" id="KW-1133">Transmembrane helix</keyword>
<dbReference type="Proteomes" id="UP001183619">
    <property type="component" value="Unassembled WGS sequence"/>
</dbReference>
<organism evidence="4 5">
    <name type="scientific">Corynebacterium felinum</name>
    <dbReference type="NCBI Taxonomy" id="131318"/>
    <lineage>
        <taxon>Bacteria</taxon>
        <taxon>Bacillati</taxon>
        <taxon>Actinomycetota</taxon>
        <taxon>Actinomycetes</taxon>
        <taxon>Mycobacteriales</taxon>
        <taxon>Corynebacteriaceae</taxon>
        <taxon>Corynebacterium</taxon>
    </lineage>
</organism>
<keyword evidence="2" id="KW-0732">Signal</keyword>
<feature type="signal peptide" evidence="2">
    <location>
        <begin position="1"/>
        <end position="28"/>
    </location>
</feature>
<feature type="chain" id="PRO_5047494065" description="Htaa domain-containing protein" evidence="2">
    <location>
        <begin position="29"/>
        <end position="742"/>
    </location>
</feature>
<dbReference type="RefSeq" id="WP_277105290.1">
    <property type="nucleotide sequence ID" value="NZ_BAAAJS010000024.1"/>
</dbReference>
<gene>
    <name evidence="4" type="ORF">J2S37_001229</name>
</gene>
<reference evidence="4 5" key="1">
    <citation type="submission" date="2023-07" db="EMBL/GenBank/DDBJ databases">
        <title>Sequencing the genomes of 1000 actinobacteria strains.</title>
        <authorList>
            <person name="Klenk H.-P."/>
        </authorList>
    </citation>
    <scope>NUCLEOTIDE SEQUENCE [LARGE SCALE GENOMIC DNA]</scope>
    <source>
        <strain evidence="4 5">DSM 44508</strain>
    </source>
</reference>
<sequence length="742" mass="81185">MAHSFARRGFIVATATIASLVPITVAHATENTEGHLRWGIRASFNNYTNGATFIEEGATQVGNDFSFPLQSYSFNKEAERTEAQFKGKIRYRKYCGTKENEKNLNVKCDLDLTFTNPKVVIDPSGSYLEATVRSRQYLESKDSAGEDGVYYAPDTPVKIVTLSTAAGTFSKNDGMVNWNNIPSRLTEEGLKMFSNFYTVGEGMDPVSFSAKGDGARLKADASQLQVVDQKWRSPATYDQHHSLHRVGDKVLVAAGGHGLYLVGTDMNEVSKIEFPFSRHDVGDFDERNGYFYFTESPDANQNRLSNVIKRVKVTSSGFGQIENVGETQGMVYSLAVHDKTGKIIAISVENNSLGVAPANRTAHLNIIEGASIAQKVQLPTTEEVTGKKAQYGDSVYAPSFFPEPSATRMLSMNDGTFVYSSDADVTFDGWRYGARKLLLNIDPSQTDPKEMVKFMAGSQKEDTNERMAGYATNGTEIIRWNNNTSTNFVQLQRLTYANRDVTPASETASKSSIAGWAGVAWDDQNNPVVLSGTDSQLVWFNPATFEPVLEDGQKKAFTITNGRETSNHIQGNFLAQPDGSFYVQSLNESAGDHKEHYELQRLVDPKKEPLSSETAEEAKQREIAESKKLAKRIYDDAHKNLTKAKNVVAEARKSGDDTAVKKAEAALAAAQQTYDVAKQELLKRWPDAPIGDESDDDKPAPGGSSLSGGAIAGIVLAILAALGAIGAFVVQNIGMIRSMLKF</sequence>
<protein>
    <recommendedName>
        <fullName evidence="3">Htaa domain-containing protein</fullName>
    </recommendedName>
</protein>